<dbReference type="Gene3D" id="3.30.465.10">
    <property type="match status" value="1"/>
</dbReference>
<protein>
    <recommendedName>
        <fullName evidence="5">FAD-binding PCMH-type domain-containing protein</fullName>
    </recommendedName>
</protein>
<comment type="similarity">
    <text evidence="1">Belongs to the oxygen-dependent FAD-linked oxidoreductase family.</text>
</comment>
<dbReference type="EMBL" id="JAPUFD010000002">
    <property type="protein sequence ID" value="MDI1485615.1"/>
    <property type="molecule type" value="Genomic_DNA"/>
</dbReference>
<dbReference type="AlphaFoldDB" id="A0AA43QJT1"/>
<dbReference type="GO" id="GO:0016491">
    <property type="term" value="F:oxidoreductase activity"/>
    <property type="evidence" value="ECO:0007669"/>
    <property type="project" value="UniProtKB-KW"/>
</dbReference>
<dbReference type="InterPro" id="IPR050416">
    <property type="entry name" value="FAD-linked_Oxidoreductase"/>
</dbReference>
<organism evidence="6 7">
    <name type="scientific">Ramalina farinacea</name>
    <dbReference type="NCBI Taxonomy" id="258253"/>
    <lineage>
        <taxon>Eukaryota</taxon>
        <taxon>Fungi</taxon>
        <taxon>Dikarya</taxon>
        <taxon>Ascomycota</taxon>
        <taxon>Pezizomycotina</taxon>
        <taxon>Lecanoromycetes</taxon>
        <taxon>OSLEUM clade</taxon>
        <taxon>Lecanoromycetidae</taxon>
        <taxon>Lecanorales</taxon>
        <taxon>Lecanorineae</taxon>
        <taxon>Ramalinaceae</taxon>
        <taxon>Ramalina</taxon>
    </lineage>
</organism>
<proteinExistence type="inferred from homology"/>
<evidence type="ECO:0000256" key="2">
    <source>
        <dbReference type="ARBA" id="ARBA00022630"/>
    </source>
</evidence>
<dbReference type="InterPro" id="IPR006094">
    <property type="entry name" value="Oxid_FAD_bind_N"/>
</dbReference>
<evidence type="ECO:0000256" key="1">
    <source>
        <dbReference type="ARBA" id="ARBA00005466"/>
    </source>
</evidence>
<evidence type="ECO:0000313" key="6">
    <source>
        <dbReference type="EMBL" id="MDI1485615.1"/>
    </source>
</evidence>
<sequence>MTICRFLTEVSGRLAASATLYTDPSDPKFREANRRWSDIGVKTPGAILQVAVEDDAVTAVRAAHTTHTPFVPVCGGHSAWSNIGSDGFVLDFSTLKCIEIDDRTHEVRVAGGVLMKELSTALSNAGRCTALGNGNPVGVIPYCLGGGISVATGLMGFGCDNILSAKVILADGQVVHTDVTSHPDLFWGLKGAGQHLGLVLEIKLKTYPLSIYGSPDGRHWIGNFIYPLEKAAEVCKAMESLMSDTENLTAGHLMVMAPPPAFNPMIMVAPHYFGDIRDAPQTFQPLQDLGPVLSSEKTPLVPNLSDHLDKPCEKGDFKSFNLAGLQDFRTDNFLEVIETFKELLQSCPDAGASAYIVEWHSRAADIPKPALDSAWSHHDVYIWA</sequence>
<gene>
    <name evidence="6" type="ORF">OHK93_003804</name>
</gene>
<dbReference type="Pfam" id="PF01565">
    <property type="entry name" value="FAD_binding_4"/>
    <property type="match status" value="1"/>
</dbReference>
<dbReference type="PROSITE" id="PS51387">
    <property type="entry name" value="FAD_PCMH"/>
    <property type="match status" value="1"/>
</dbReference>
<evidence type="ECO:0000256" key="4">
    <source>
        <dbReference type="ARBA" id="ARBA00023002"/>
    </source>
</evidence>
<dbReference type="InterPro" id="IPR016166">
    <property type="entry name" value="FAD-bd_PCMH"/>
</dbReference>
<evidence type="ECO:0000256" key="3">
    <source>
        <dbReference type="ARBA" id="ARBA00022827"/>
    </source>
</evidence>
<dbReference type="Gene3D" id="3.40.462.20">
    <property type="match status" value="1"/>
</dbReference>
<dbReference type="InterPro" id="IPR016169">
    <property type="entry name" value="FAD-bd_PCMH_sub2"/>
</dbReference>
<evidence type="ECO:0000313" key="7">
    <source>
        <dbReference type="Proteomes" id="UP001161017"/>
    </source>
</evidence>
<keyword evidence="7" id="KW-1185">Reference proteome</keyword>
<evidence type="ECO:0000259" key="5">
    <source>
        <dbReference type="PROSITE" id="PS51387"/>
    </source>
</evidence>
<dbReference type="Proteomes" id="UP001161017">
    <property type="component" value="Unassembled WGS sequence"/>
</dbReference>
<keyword evidence="4" id="KW-0560">Oxidoreductase</keyword>
<reference evidence="6" key="1">
    <citation type="journal article" date="2023" name="Genome Biol. Evol.">
        <title>First Whole Genome Sequence and Flow Cytometry Genome Size Data for the Lichen-Forming Fungus Ramalina farinacea (Ascomycota).</title>
        <authorList>
            <person name="Llewellyn T."/>
            <person name="Mian S."/>
            <person name="Hill R."/>
            <person name="Leitch I.J."/>
            <person name="Gaya E."/>
        </authorList>
    </citation>
    <scope>NUCLEOTIDE SEQUENCE</scope>
    <source>
        <strain evidence="6">LIQ254RAFAR</strain>
    </source>
</reference>
<feature type="domain" description="FAD-binding PCMH-type" evidence="5">
    <location>
        <begin position="39"/>
        <end position="209"/>
    </location>
</feature>
<dbReference type="PANTHER" id="PTHR42973:SF7">
    <property type="entry name" value="FAD-BINDING PCMH-TYPE DOMAIN-CONTAINING PROTEIN"/>
    <property type="match status" value="1"/>
</dbReference>
<dbReference type="PANTHER" id="PTHR42973">
    <property type="entry name" value="BINDING OXIDOREDUCTASE, PUTATIVE (AFU_ORTHOLOGUE AFUA_1G17690)-RELATED"/>
    <property type="match status" value="1"/>
</dbReference>
<comment type="caution">
    <text evidence="6">The sequence shown here is derived from an EMBL/GenBank/DDBJ whole genome shotgun (WGS) entry which is preliminary data.</text>
</comment>
<keyword evidence="2" id="KW-0285">Flavoprotein</keyword>
<keyword evidence="3" id="KW-0274">FAD</keyword>
<accession>A0AA43QJT1</accession>
<dbReference type="SUPFAM" id="SSF56176">
    <property type="entry name" value="FAD-binding/transporter-associated domain-like"/>
    <property type="match status" value="1"/>
</dbReference>
<dbReference type="InterPro" id="IPR036318">
    <property type="entry name" value="FAD-bd_PCMH-like_sf"/>
</dbReference>
<name>A0AA43QJT1_9LECA</name>
<dbReference type="GO" id="GO:0071949">
    <property type="term" value="F:FAD binding"/>
    <property type="evidence" value="ECO:0007669"/>
    <property type="project" value="InterPro"/>
</dbReference>